<keyword evidence="1" id="KW-0732">Signal</keyword>
<organism evidence="2 3">
    <name type="scientific">Sitophilus oryzae</name>
    <name type="common">Rice weevil</name>
    <name type="synonym">Curculio oryzae</name>
    <dbReference type="NCBI Taxonomy" id="7048"/>
    <lineage>
        <taxon>Eukaryota</taxon>
        <taxon>Metazoa</taxon>
        <taxon>Ecdysozoa</taxon>
        <taxon>Arthropoda</taxon>
        <taxon>Hexapoda</taxon>
        <taxon>Insecta</taxon>
        <taxon>Pterygota</taxon>
        <taxon>Neoptera</taxon>
        <taxon>Endopterygota</taxon>
        <taxon>Coleoptera</taxon>
        <taxon>Polyphaga</taxon>
        <taxon>Cucujiformia</taxon>
        <taxon>Curculionidae</taxon>
        <taxon>Dryophthorinae</taxon>
        <taxon>Sitophilus</taxon>
    </lineage>
</organism>
<dbReference type="RefSeq" id="XP_030751979.1">
    <property type="nucleotide sequence ID" value="XM_030896119.1"/>
</dbReference>
<keyword evidence="2" id="KW-1185">Reference proteome</keyword>
<dbReference type="GeneID" id="115879344"/>
<dbReference type="AlphaFoldDB" id="A0A6J2XMT4"/>
<dbReference type="KEGG" id="soy:115879344"/>
<feature type="signal peptide" evidence="1">
    <location>
        <begin position="1"/>
        <end position="21"/>
    </location>
</feature>
<evidence type="ECO:0000256" key="1">
    <source>
        <dbReference type="SAM" id="SignalP"/>
    </source>
</evidence>
<dbReference type="InParanoid" id="A0A6J2XMT4"/>
<dbReference type="Proteomes" id="UP000504635">
    <property type="component" value="Unplaced"/>
</dbReference>
<feature type="chain" id="PRO_5026802719" evidence="1">
    <location>
        <begin position="22"/>
        <end position="140"/>
    </location>
</feature>
<proteinExistence type="predicted"/>
<sequence length="140" mass="15992">MAKILVAICVVLVFWIQIVSALQCLFCTSKEVDSECRLGERKFKPKMAECSGPYAKCYALAFNDHNEPYVRGCTTEADFCQTKTGSQFCKVCGSKFCNFWVMSIPGLPDREVEVNTLPYRKRGRSRKTIRRQQVNNTIDE</sequence>
<gene>
    <name evidence="3" type="primary">LOC115879344</name>
</gene>
<evidence type="ECO:0000313" key="2">
    <source>
        <dbReference type="Proteomes" id="UP000504635"/>
    </source>
</evidence>
<reference evidence="3" key="1">
    <citation type="submission" date="2025-08" db="UniProtKB">
        <authorList>
            <consortium name="RefSeq"/>
        </authorList>
    </citation>
    <scope>IDENTIFICATION</scope>
    <source>
        <tissue evidence="3">Gonads</tissue>
    </source>
</reference>
<name>A0A6J2XMT4_SITOR</name>
<evidence type="ECO:0000313" key="3">
    <source>
        <dbReference type="RefSeq" id="XP_030751979.1"/>
    </source>
</evidence>
<accession>A0A6J2XMT4</accession>
<protein>
    <submittedName>
        <fullName evidence="3">Uncharacterized protein LOC115879344</fullName>
    </submittedName>
</protein>
<dbReference type="OrthoDB" id="6760756at2759"/>